<evidence type="ECO:0000313" key="2">
    <source>
        <dbReference type="EMBL" id="KAK7094972.1"/>
    </source>
</evidence>
<gene>
    <name evidence="2" type="ORF">V1264_006442</name>
</gene>
<feature type="compositionally biased region" description="Basic and acidic residues" evidence="1">
    <location>
        <begin position="51"/>
        <end position="67"/>
    </location>
</feature>
<dbReference type="EMBL" id="JBAMIC010000018">
    <property type="protein sequence ID" value="KAK7094972.1"/>
    <property type="molecule type" value="Genomic_DNA"/>
</dbReference>
<feature type="compositionally biased region" description="Basic residues" evidence="1">
    <location>
        <begin position="1"/>
        <end position="10"/>
    </location>
</feature>
<evidence type="ECO:0000313" key="3">
    <source>
        <dbReference type="Proteomes" id="UP001374579"/>
    </source>
</evidence>
<comment type="caution">
    <text evidence="2">The sequence shown here is derived from an EMBL/GenBank/DDBJ whole genome shotgun (WGS) entry which is preliminary data.</text>
</comment>
<name>A0AAN9AXG3_9CAEN</name>
<sequence length="218" mass="23156">MGCGRSRHRSPSLQPDKDKSDATATTNKEHGGSGAKETKRGSSGAGKKQAKQADKNVAKSVNKREADVAFGSPKKSTNGKTGEVKNDWQGGGASSKREGGVKRNWQLEEAVDNPPETVMAVYKSSVPASARASLSPAPKKNASNSFSSNGSLLNGGSHKTPATAQDIEMQMEIQDKTSVPSGKEKSSKPAHITSSQLEFFKMLDEKIEKGQDYSSDED</sequence>
<dbReference type="AlphaFoldDB" id="A0AAN9AXG3"/>
<keyword evidence="3" id="KW-1185">Reference proteome</keyword>
<feature type="region of interest" description="Disordered" evidence="1">
    <location>
        <begin position="1"/>
        <end position="194"/>
    </location>
</feature>
<feature type="compositionally biased region" description="Low complexity" evidence="1">
    <location>
        <begin position="124"/>
        <end position="157"/>
    </location>
</feature>
<proteinExistence type="predicted"/>
<dbReference type="Proteomes" id="UP001374579">
    <property type="component" value="Unassembled WGS sequence"/>
</dbReference>
<accession>A0AAN9AXG3</accession>
<organism evidence="2 3">
    <name type="scientific">Littorina saxatilis</name>
    <dbReference type="NCBI Taxonomy" id="31220"/>
    <lineage>
        <taxon>Eukaryota</taxon>
        <taxon>Metazoa</taxon>
        <taxon>Spiralia</taxon>
        <taxon>Lophotrochozoa</taxon>
        <taxon>Mollusca</taxon>
        <taxon>Gastropoda</taxon>
        <taxon>Caenogastropoda</taxon>
        <taxon>Littorinimorpha</taxon>
        <taxon>Littorinoidea</taxon>
        <taxon>Littorinidae</taxon>
        <taxon>Littorina</taxon>
    </lineage>
</organism>
<dbReference type="Pfam" id="PF15389">
    <property type="entry name" value="DUF4612"/>
    <property type="match status" value="1"/>
</dbReference>
<protein>
    <submittedName>
        <fullName evidence="2">Uncharacterized protein</fullName>
    </submittedName>
</protein>
<dbReference type="InterPro" id="IPR027967">
    <property type="entry name" value="DUF4612"/>
</dbReference>
<reference evidence="2 3" key="1">
    <citation type="submission" date="2024-02" db="EMBL/GenBank/DDBJ databases">
        <title>Chromosome-scale genome assembly of the rough periwinkle Littorina saxatilis.</title>
        <authorList>
            <person name="De Jode A."/>
            <person name="Faria R."/>
            <person name="Formenti G."/>
            <person name="Sims Y."/>
            <person name="Smith T.P."/>
            <person name="Tracey A."/>
            <person name="Wood J.M.D."/>
            <person name="Zagrodzka Z.B."/>
            <person name="Johannesson K."/>
            <person name="Butlin R.K."/>
            <person name="Leder E.H."/>
        </authorList>
    </citation>
    <scope>NUCLEOTIDE SEQUENCE [LARGE SCALE GENOMIC DNA]</scope>
    <source>
        <strain evidence="2">Snail1</strain>
        <tissue evidence="2">Muscle</tissue>
    </source>
</reference>
<feature type="compositionally biased region" description="Basic and acidic residues" evidence="1">
    <location>
        <begin position="15"/>
        <end position="40"/>
    </location>
</feature>
<evidence type="ECO:0000256" key="1">
    <source>
        <dbReference type="SAM" id="MobiDB-lite"/>
    </source>
</evidence>